<protein>
    <submittedName>
        <fullName evidence="1">Sporulation histidine kinase inhibitor Sda</fullName>
    </submittedName>
</protein>
<sequence>MLPILSDEILLEAYTHATLLQLDPEFLELLLSEIKRRKLSLPNEGDLAG</sequence>
<comment type="caution">
    <text evidence="1">The sequence shown here is derived from an EMBL/GenBank/DDBJ whole genome shotgun (WGS) entry which is preliminary data.</text>
</comment>
<evidence type="ECO:0000313" key="2">
    <source>
        <dbReference type="Proteomes" id="UP000310636"/>
    </source>
</evidence>
<accession>A0A4S4C4T5</accession>
<dbReference type="InterPro" id="IPR036916">
    <property type="entry name" value="Sda_sf"/>
</dbReference>
<gene>
    <name evidence="1" type="ORF">E6C55_05820</name>
</gene>
<name>A0A4S4C4T5_9BACL</name>
<dbReference type="Pfam" id="PF08970">
    <property type="entry name" value="Sda"/>
    <property type="match status" value="1"/>
</dbReference>
<organism evidence="1 2">
    <name type="scientific">Cohnella fermenti</name>
    <dbReference type="NCBI Taxonomy" id="2565925"/>
    <lineage>
        <taxon>Bacteria</taxon>
        <taxon>Bacillati</taxon>
        <taxon>Bacillota</taxon>
        <taxon>Bacilli</taxon>
        <taxon>Bacillales</taxon>
        <taxon>Paenibacillaceae</taxon>
        <taxon>Cohnella</taxon>
    </lineage>
</organism>
<proteinExistence type="predicted"/>
<dbReference type="SUPFAM" id="SSF100985">
    <property type="entry name" value="Sporulation inhibitor Sda"/>
    <property type="match status" value="1"/>
</dbReference>
<dbReference type="Gene3D" id="1.10.287.1100">
    <property type="entry name" value="Sporulation inhibitor A"/>
    <property type="match status" value="1"/>
</dbReference>
<evidence type="ECO:0000313" key="1">
    <source>
        <dbReference type="EMBL" id="THF82592.1"/>
    </source>
</evidence>
<dbReference type="Proteomes" id="UP000310636">
    <property type="component" value="Unassembled WGS sequence"/>
</dbReference>
<keyword evidence="2" id="KW-1185">Reference proteome</keyword>
<dbReference type="RefSeq" id="WP_136368853.1">
    <property type="nucleotide sequence ID" value="NZ_SSOB01000006.1"/>
</dbReference>
<reference evidence="1 2" key="1">
    <citation type="submission" date="2019-04" db="EMBL/GenBank/DDBJ databases">
        <title>Cohnella sp. nov. isolated from preserved vegetables.</title>
        <authorList>
            <person name="Lin S.-Y."/>
            <person name="Hung M.-H."/>
            <person name="Young C.-C."/>
        </authorList>
    </citation>
    <scope>NUCLEOTIDE SEQUENCE [LARGE SCALE GENOMIC DNA]</scope>
    <source>
        <strain evidence="1 2">CC-MHH1044</strain>
    </source>
</reference>
<dbReference type="AlphaFoldDB" id="A0A4S4C4T5"/>
<dbReference type="InterPro" id="IPR015064">
    <property type="entry name" value="Sda"/>
</dbReference>
<dbReference type="EMBL" id="SSOB01000006">
    <property type="protein sequence ID" value="THF82592.1"/>
    <property type="molecule type" value="Genomic_DNA"/>
</dbReference>